<evidence type="ECO:0000259" key="4">
    <source>
        <dbReference type="Pfam" id="PF00884"/>
    </source>
</evidence>
<sequence>MILTDDQGWADVGFNGSTDIPTQNLDRLASQGVVFTNGYVSHPYCSPSRAGLLTGGAIKLVLVMIVTCLIIKKMMQQ</sequence>
<keyword evidence="3" id="KW-1133">Transmembrane helix</keyword>
<dbReference type="SUPFAM" id="SSF53649">
    <property type="entry name" value="Alkaline phosphatase-like"/>
    <property type="match status" value="1"/>
</dbReference>
<dbReference type="Proteomes" id="UP000029643">
    <property type="component" value="Unassembled WGS sequence"/>
</dbReference>
<dbReference type="InterPro" id="IPR000917">
    <property type="entry name" value="Sulfatase_N"/>
</dbReference>
<dbReference type="EMBL" id="BBNU01000011">
    <property type="protein sequence ID" value="GAL80558.1"/>
    <property type="molecule type" value="Genomic_DNA"/>
</dbReference>
<evidence type="ECO:0000256" key="2">
    <source>
        <dbReference type="ARBA" id="ARBA00022801"/>
    </source>
</evidence>
<evidence type="ECO:0000256" key="3">
    <source>
        <dbReference type="SAM" id="Phobius"/>
    </source>
</evidence>
<proteinExistence type="inferred from homology"/>
<evidence type="ECO:0000313" key="5">
    <source>
        <dbReference type="EMBL" id="GAL80558.1"/>
    </source>
</evidence>
<keyword evidence="3" id="KW-0472">Membrane</keyword>
<dbReference type="PANTHER" id="PTHR42693">
    <property type="entry name" value="ARYLSULFATASE FAMILY MEMBER"/>
    <property type="match status" value="1"/>
</dbReference>
<evidence type="ECO:0000256" key="1">
    <source>
        <dbReference type="ARBA" id="ARBA00008779"/>
    </source>
</evidence>
<dbReference type="Pfam" id="PF00884">
    <property type="entry name" value="Sulfatase"/>
    <property type="match status" value="1"/>
</dbReference>
<dbReference type="EC" id="3.1.6.1" evidence="5"/>
<evidence type="ECO:0000313" key="6">
    <source>
        <dbReference type="Proteomes" id="UP000029643"/>
    </source>
</evidence>
<dbReference type="GO" id="GO:0004065">
    <property type="term" value="F:arylsulfatase activity"/>
    <property type="evidence" value="ECO:0007669"/>
    <property type="project" value="UniProtKB-EC"/>
</dbReference>
<dbReference type="Gene3D" id="3.40.720.10">
    <property type="entry name" value="Alkaline Phosphatase, subunit A"/>
    <property type="match status" value="1"/>
</dbReference>
<name>A0A090WWF1_9FLAO</name>
<dbReference type="PANTHER" id="PTHR42693:SF53">
    <property type="entry name" value="ENDO-4-O-SULFATASE"/>
    <property type="match status" value="1"/>
</dbReference>
<comment type="caution">
    <text evidence="5">The sequence shown here is derived from an EMBL/GenBank/DDBJ whole genome shotgun (WGS) entry which is preliminary data.</text>
</comment>
<feature type="transmembrane region" description="Helical" evidence="3">
    <location>
        <begin position="50"/>
        <end position="71"/>
    </location>
</feature>
<gene>
    <name evidence="5" type="ORF">JCM19274_1184</name>
</gene>
<feature type="domain" description="Sulfatase N-terminal" evidence="4">
    <location>
        <begin position="2"/>
        <end position="55"/>
    </location>
</feature>
<accession>A0A090WWF1</accession>
<organism evidence="5 6">
    <name type="scientific">Algibacter lectus</name>
    <dbReference type="NCBI Taxonomy" id="221126"/>
    <lineage>
        <taxon>Bacteria</taxon>
        <taxon>Pseudomonadati</taxon>
        <taxon>Bacteroidota</taxon>
        <taxon>Flavobacteriia</taxon>
        <taxon>Flavobacteriales</taxon>
        <taxon>Flavobacteriaceae</taxon>
        <taxon>Algibacter</taxon>
    </lineage>
</organism>
<keyword evidence="3" id="KW-0812">Transmembrane</keyword>
<dbReference type="InterPro" id="IPR050738">
    <property type="entry name" value="Sulfatase"/>
</dbReference>
<keyword evidence="2 5" id="KW-0378">Hydrolase</keyword>
<dbReference type="AlphaFoldDB" id="A0A090WWF1"/>
<reference evidence="5 6" key="1">
    <citation type="journal article" date="2014" name="Genome Announc.">
        <title>Draft Genome Sequences of Marine Flavobacterium Algibacter lectus Strains SS8 and NR4.</title>
        <authorList>
            <person name="Takatani N."/>
            <person name="Nakanishi M."/>
            <person name="Meirelles P."/>
            <person name="Mino S."/>
            <person name="Suda W."/>
            <person name="Oshima K."/>
            <person name="Hattori M."/>
            <person name="Ohkuma M."/>
            <person name="Hosokawa M."/>
            <person name="Miyashita K."/>
            <person name="Thompson F.L."/>
            <person name="Niwa A."/>
            <person name="Sawabe T."/>
            <person name="Sawabe T."/>
        </authorList>
    </citation>
    <scope>NUCLEOTIDE SEQUENCE [LARGE SCALE GENOMIC DNA]</scope>
    <source>
        <strain evidence="6">JCM19274</strain>
    </source>
</reference>
<dbReference type="InterPro" id="IPR017850">
    <property type="entry name" value="Alkaline_phosphatase_core_sf"/>
</dbReference>
<comment type="similarity">
    <text evidence="1">Belongs to the sulfatase family.</text>
</comment>
<protein>
    <submittedName>
        <fullName evidence="5">Arylsulfatase</fullName>
        <ecNumber evidence="5">3.1.6.1</ecNumber>
    </submittedName>
</protein>